<sequence length="544" mass="60087">MRQTIRALRVIHSVQATKFATKPTSALVSTAASCAAVAVNAGQRRQYASAPAGTQIVKLTSQMYPDVVRDGRFGEISREDVEYFKSILSPGAVLTAAEEDLSGYNIDSMRKYRGQSQVVLKPRSTEEVSLIMKRCHERKLAVVPQGGNTGLVGGSVPVFDEIVISMSLMNKIRSFDEVSGILVADAGCILEATDQYLAEREYIFPLDLGAKGSCHIGGNVATNAGGLRLLRYGSLHGTVLGVEAVMPDGTIFSGLGKLRKDNTGYDIKQLFIGSEGTLGVITGVSILCPRRSKVVNVAFFGLESYDKVQQAFVKAKGELSEILSAFEFMDRASQDHVARFIELRRPLDEPHNFYVLVETSGSNRAHDEEKLQTYLEGLMESDVISDGVLAQDETQAKNLWTWREGIPETLGKSGGVYKYDVSIPLDELYKLVEDTRVRIQEFGHAIGSDNSNVVNVVGYGHLGDGNLHLNVAVKQYDKEIEHILEPWVYEWIEKRQGSVSAEHGLGFAKKPYLQYSKDQNVIELMRQVKKVYDPNGIMNPYKYI</sequence>
<comment type="caution">
    <text evidence="1">The sequence shown here is derived from an EMBL/GenBank/DDBJ whole genome shotgun (WGS) entry which is preliminary data.</text>
</comment>
<proteinExistence type="predicted"/>
<evidence type="ECO:0000313" key="2">
    <source>
        <dbReference type="Proteomes" id="UP001489719"/>
    </source>
</evidence>
<gene>
    <name evidence="1" type="ORF">V1517DRAFT_316493</name>
</gene>
<keyword evidence="2" id="KW-1185">Reference proteome</keyword>
<protein>
    <submittedName>
        <fullName evidence="1">Uncharacterized protein</fullName>
    </submittedName>
</protein>
<reference evidence="2" key="1">
    <citation type="journal article" date="2024" name="Front. Bioeng. Biotechnol.">
        <title>Genome-scale model development and genomic sequencing of the oleaginous clade Lipomyces.</title>
        <authorList>
            <person name="Czajka J.J."/>
            <person name="Han Y."/>
            <person name="Kim J."/>
            <person name="Mondo S.J."/>
            <person name="Hofstad B.A."/>
            <person name="Robles A."/>
            <person name="Haridas S."/>
            <person name="Riley R."/>
            <person name="LaButti K."/>
            <person name="Pangilinan J."/>
            <person name="Andreopoulos W."/>
            <person name="Lipzen A."/>
            <person name="Yan J."/>
            <person name="Wang M."/>
            <person name="Ng V."/>
            <person name="Grigoriev I.V."/>
            <person name="Spatafora J.W."/>
            <person name="Magnuson J.K."/>
            <person name="Baker S.E."/>
            <person name="Pomraning K.R."/>
        </authorList>
    </citation>
    <scope>NUCLEOTIDE SEQUENCE [LARGE SCALE GENOMIC DNA]</scope>
    <source>
        <strain evidence="2">CBS 10300</strain>
    </source>
</reference>
<name>A0ACC3TU29_9ASCO</name>
<organism evidence="1 2">
    <name type="scientific">Lipomyces orientalis</name>
    <dbReference type="NCBI Taxonomy" id="1233043"/>
    <lineage>
        <taxon>Eukaryota</taxon>
        <taxon>Fungi</taxon>
        <taxon>Dikarya</taxon>
        <taxon>Ascomycota</taxon>
        <taxon>Saccharomycotina</taxon>
        <taxon>Lipomycetes</taxon>
        <taxon>Lipomycetales</taxon>
        <taxon>Lipomycetaceae</taxon>
        <taxon>Lipomyces</taxon>
    </lineage>
</organism>
<dbReference type="Proteomes" id="UP001489719">
    <property type="component" value="Unassembled WGS sequence"/>
</dbReference>
<dbReference type="EMBL" id="MU970047">
    <property type="protein sequence ID" value="KAK9324654.1"/>
    <property type="molecule type" value="Genomic_DNA"/>
</dbReference>
<accession>A0ACC3TU29</accession>
<evidence type="ECO:0000313" key="1">
    <source>
        <dbReference type="EMBL" id="KAK9324654.1"/>
    </source>
</evidence>